<feature type="compositionally biased region" description="Low complexity" evidence="10">
    <location>
        <begin position="250"/>
        <end position="261"/>
    </location>
</feature>
<evidence type="ECO:0000256" key="5">
    <source>
        <dbReference type="ARBA" id="ARBA00023172"/>
    </source>
</evidence>
<feature type="region of interest" description="Disordered" evidence="10">
    <location>
        <begin position="512"/>
        <end position="572"/>
    </location>
</feature>
<feature type="compositionally biased region" description="Basic residues" evidence="10">
    <location>
        <begin position="725"/>
        <end position="735"/>
    </location>
</feature>
<dbReference type="GO" id="GO:0017108">
    <property type="term" value="F:5'-flap endonuclease activity"/>
    <property type="evidence" value="ECO:0007669"/>
    <property type="project" value="InterPro"/>
</dbReference>
<evidence type="ECO:0000313" key="11">
    <source>
        <dbReference type="EMBL" id="KIW40591.1"/>
    </source>
</evidence>
<dbReference type="GO" id="GO:0006281">
    <property type="term" value="P:DNA repair"/>
    <property type="evidence" value="ECO:0007669"/>
    <property type="project" value="UniProtKB-UniRule"/>
</dbReference>
<protein>
    <recommendedName>
        <fullName evidence="8 9">Structure-specific endonuclease subunit SLX4</fullName>
    </recommendedName>
</protein>
<feature type="compositionally biased region" description="Basic and acidic residues" evidence="10">
    <location>
        <begin position="111"/>
        <end position="120"/>
    </location>
</feature>
<dbReference type="HOGENOM" id="CLU_318854_0_0_1"/>
<evidence type="ECO:0000256" key="2">
    <source>
        <dbReference type="ARBA" id="ARBA00006661"/>
    </source>
</evidence>
<accession>A0A0D2AKM0</accession>
<dbReference type="Pfam" id="PF09494">
    <property type="entry name" value="Slx4"/>
    <property type="match status" value="1"/>
</dbReference>
<keyword evidence="4 9" id="KW-0227">DNA damage</keyword>
<feature type="compositionally biased region" description="Polar residues" evidence="10">
    <location>
        <begin position="528"/>
        <end position="537"/>
    </location>
</feature>
<feature type="region of interest" description="Disordered" evidence="10">
    <location>
        <begin position="629"/>
        <end position="763"/>
    </location>
</feature>
<dbReference type="RefSeq" id="XP_016260807.1">
    <property type="nucleotide sequence ID" value="XM_016409053.1"/>
</dbReference>
<dbReference type="GO" id="GO:0033557">
    <property type="term" value="C:Slx1-Slx4 complex"/>
    <property type="evidence" value="ECO:0007669"/>
    <property type="project" value="UniProtKB-UniRule"/>
</dbReference>
<feature type="compositionally biased region" description="Basic and acidic residues" evidence="10">
    <location>
        <begin position="736"/>
        <end position="745"/>
    </location>
</feature>
<evidence type="ECO:0000256" key="10">
    <source>
        <dbReference type="SAM" id="MobiDB-lite"/>
    </source>
</evidence>
<evidence type="ECO:0000256" key="6">
    <source>
        <dbReference type="ARBA" id="ARBA00023204"/>
    </source>
</evidence>
<evidence type="ECO:0000313" key="12">
    <source>
        <dbReference type="Proteomes" id="UP000053342"/>
    </source>
</evidence>
<evidence type="ECO:0000256" key="8">
    <source>
        <dbReference type="ARBA" id="ARBA00029496"/>
    </source>
</evidence>
<comment type="function">
    <text evidence="9">Regulatory subunit of the SLX1-SLX4 structure-specific endonuclease that resolves DNA secondary structures generated during DNA repair and recombination. Has endonuclease activity towards branched DNA substrates, introducing single-strand cuts in duplex DNA close to junctions with ss-DNA.</text>
</comment>
<reference evidence="11 12" key="1">
    <citation type="submission" date="2015-01" db="EMBL/GenBank/DDBJ databases">
        <title>The Genome Sequence of Exophiala oligosperma CBS72588.</title>
        <authorList>
            <consortium name="The Broad Institute Genomics Platform"/>
            <person name="Cuomo C."/>
            <person name="de Hoog S."/>
            <person name="Gorbushina A."/>
            <person name="Stielow B."/>
            <person name="Teixiera M."/>
            <person name="Abouelleil A."/>
            <person name="Chapman S.B."/>
            <person name="Priest M."/>
            <person name="Young S.K."/>
            <person name="Wortman J."/>
            <person name="Nusbaum C."/>
            <person name="Birren B."/>
        </authorList>
    </citation>
    <scope>NUCLEOTIDE SEQUENCE [LARGE SCALE GENOMIC DNA]</scope>
    <source>
        <strain evidence="11 12">CBS 72588</strain>
    </source>
</reference>
<sequence>MSATILISSSPPHIFARSPTPIEVSSPMPSPSTLFRDGSSKLFKTTQKQRGGVSFDSNARSLLTTKVGAENLPLRSSPRRDKFKVISSQSSNVDVVSPRLKFLQDISGSQLEEKNTETRRMPPRLPHTVSDEPENLQEDVFDITEEDYDRRRIERSLQKDTNINMSPLHLRKATPRRKDWTPTRSGSPGPSIVSPESPLHSAVLSPSIQTYSFVNPAGEKRAHRPSTLIATGSKPSASSCVDIDMLCDTPTGVTTKTGVPKDLPKPSARKRNKTAAKKPLTITALATSNYGEEQQRRKLTPMQEYLNATQVNAIDEPNEVTGPPAKGKARVPAKRLRATKKAPPKIPLQSPTSALKAVESLEVVFGSASQLARDESPTLLRETLEAIRQSEAMLSSDPFSPQRTQPISIEAISPQNLPGTSRYVKRRNLWGVAGRDEDNALLQVDTVDLVDSPAVREALAGKDVLVQPGGPFLSNTRSLMKESIPFQAQKTPLNHKGTPLLDIDDIVTPKVSGSGHSVLSPQKRMLHTSASAQQPRKTTPPVEENKEKAAVLKKPSSAKSKRVPVKPSYAGFSTGDLQKQISAFGFKAVKSRDKMIELLDRCWEDKHGPAPGDNIDQDTLTHGDFLSKVHDITARPVPKVKKPRKRKSEDAEPKTSKEPKRRKKVEPKPKDAPEKIKKAKTPRKAAAKKALSEEFVMDVDDIDDFNTEKTAPSKTSDAVSESVTKKKSTPRKKTSKAKEVAKKQETTPPPLALKRNSSPPLPESHALVPIAAAKITETDPSQPLTLDGSTLDVDATLQPQHPPPLSDIKDQVWAAISFESKYYSSLGAGAGTRNHVKNPTWREKILMYDPIVLEDLTRWLNTEGFRSIGEDREVNPLEVRTWCEENGVCCLWKGGWRGRRKGGDD</sequence>
<comment type="subcellular location">
    <subcellularLocation>
        <location evidence="1 9">Nucleus</location>
    </subcellularLocation>
</comment>
<comment type="subunit">
    <text evidence="9">Forms a heterodimer with SLX1.</text>
</comment>
<dbReference type="EMBL" id="KN847338">
    <property type="protein sequence ID" value="KIW40591.1"/>
    <property type="molecule type" value="Genomic_DNA"/>
</dbReference>
<dbReference type="CDD" id="cd22999">
    <property type="entry name" value="SAP_SLX4"/>
    <property type="match status" value="1"/>
</dbReference>
<comment type="similarity">
    <text evidence="2 9">Belongs to the SLX4 family.</text>
</comment>
<keyword evidence="7 9" id="KW-0539">Nucleus</keyword>
<keyword evidence="6 9" id="KW-0234">DNA repair</keyword>
<name>A0A0D2AKM0_9EURO</name>
<evidence type="ECO:0000256" key="3">
    <source>
        <dbReference type="ARBA" id="ARBA00022553"/>
    </source>
</evidence>
<comment type="PTM">
    <text evidence="9">Phosphorylated in response to DNA damage.</text>
</comment>
<dbReference type="InterPro" id="IPR018574">
    <property type="entry name" value="Structure-sp_endonuc_su_Slx4"/>
</dbReference>
<dbReference type="HAMAP" id="MF_03110">
    <property type="entry name" value="Endonuc_su_Slx4"/>
    <property type="match status" value="1"/>
</dbReference>
<dbReference type="Proteomes" id="UP000053342">
    <property type="component" value="Unassembled WGS sequence"/>
</dbReference>
<gene>
    <name evidence="9" type="primary">SLX4</name>
    <name evidence="11" type="ORF">PV06_07774</name>
</gene>
<dbReference type="GO" id="GO:0006260">
    <property type="term" value="P:DNA replication"/>
    <property type="evidence" value="ECO:0007669"/>
    <property type="project" value="InterPro"/>
</dbReference>
<feature type="region of interest" description="Disordered" evidence="10">
    <location>
        <begin position="168"/>
        <end position="198"/>
    </location>
</feature>
<feature type="compositionally biased region" description="Acidic residues" evidence="10">
    <location>
        <begin position="695"/>
        <end position="705"/>
    </location>
</feature>
<feature type="region of interest" description="Disordered" evidence="10">
    <location>
        <begin position="110"/>
        <end position="132"/>
    </location>
</feature>
<feature type="region of interest" description="Disordered" evidence="10">
    <location>
        <begin position="250"/>
        <end position="276"/>
    </location>
</feature>
<dbReference type="GO" id="GO:0006310">
    <property type="term" value="P:DNA recombination"/>
    <property type="evidence" value="ECO:0007669"/>
    <property type="project" value="UniProtKB-UniRule"/>
</dbReference>
<feature type="compositionally biased region" description="Basic and acidic residues" evidence="10">
    <location>
        <begin position="647"/>
        <end position="658"/>
    </location>
</feature>
<evidence type="ECO:0000256" key="4">
    <source>
        <dbReference type="ARBA" id="ARBA00022763"/>
    </source>
</evidence>
<dbReference type="InterPro" id="IPR027784">
    <property type="entry name" value="Slx4_ascomycetes"/>
</dbReference>
<keyword evidence="12" id="KW-1185">Reference proteome</keyword>
<dbReference type="VEuPathDB" id="FungiDB:PV06_07774"/>
<dbReference type="AlphaFoldDB" id="A0A0D2AKM0"/>
<dbReference type="STRING" id="215243.A0A0D2AKM0"/>
<keyword evidence="3 9" id="KW-0597">Phosphoprotein</keyword>
<feature type="compositionally biased region" description="Basic and acidic residues" evidence="10">
    <location>
        <begin position="666"/>
        <end position="676"/>
    </location>
</feature>
<dbReference type="GeneID" id="27359848"/>
<organism evidence="11 12">
    <name type="scientific">Exophiala oligosperma</name>
    <dbReference type="NCBI Taxonomy" id="215243"/>
    <lineage>
        <taxon>Eukaryota</taxon>
        <taxon>Fungi</taxon>
        <taxon>Dikarya</taxon>
        <taxon>Ascomycota</taxon>
        <taxon>Pezizomycotina</taxon>
        <taxon>Eurotiomycetes</taxon>
        <taxon>Chaetothyriomycetidae</taxon>
        <taxon>Chaetothyriales</taxon>
        <taxon>Herpotrichiellaceae</taxon>
        <taxon>Exophiala</taxon>
    </lineage>
</organism>
<evidence type="ECO:0000256" key="1">
    <source>
        <dbReference type="ARBA" id="ARBA00004123"/>
    </source>
</evidence>
<evidence type="ECO:0000256" key="9">
    <source>
        <dbReference type="HAMAP-Rule" id="MF_03110"/>
    </source>
</evidence>
<proteinExistence type="inferred from homology"/>
<keyword evidence="5 9" id="KW-0233">DNA recombination</keyword>
<feature type="compositionally biased region" description="Basic residues" evidence="10">
    <location>
        <begin position="677"/>
        <end position="687"/>
    </location>
</feature>
<feature type="compositionally biased region" description="Polar residues" evidence="10">
    <location>
        <begin position="708"/>
        <end position="721"/>
    </location>
</feature>
<feature type="compositionally biased region" description="Basic residues" evidence="10">
    <location>
        <begin position="267"/>
        <end position="276"/>
    </location>
</feature>
<dbReference type="OrthoDB" id="5349119at2759"/>
<evidence type="ECO:0000256" key="7">
    <source>
        <dbReference type="ARBA" id="ARBA00023242"/>
    </source>
</evidence>